<comment type="similarity">
    <text evidence="6">Belongs to the exbB/tolQ family.</text>
</comment>
<evidence type="ECO:0000313" key="10">
    <source>
        <dbReference type="Proteomes" id="UP001595711"/>
    </source>
</evidence>
<evidence type="ECO:0000313" key="9">
    <source>
        <dbReference type="EMBL" id="MFC3677439.1"/>
    </source>
</evidence>
<dbReference type="EMBL" id="JBHRYJ010000004">
    <property type="protein sequence ID" value="MFC3677439.1"/>
    <property type="molecule type" value="Genomic_DNA"/>
</dbReference>
<dbReference type="InterPro" id="IPR050790">
    <property type="entry name" value="ExbB/TolQ_transport"/>
</dbReference>
<gene>
    <name evidence="9" type="ORF">ACFOOQ_17935</name>
</gene>
<evidence type="ECO:0000256" key="6">
    <source>
        <dbReference type="RuleBase" id="RU004057"/>
    </source>
</evidence>
<dbReference type="PANTHER" id="PTHR30625:SF3">
    <property type="entry name" value="TOL-PAL SYSTEM PROTEIN TOLQ"/>
    <property type="match status" value="1"/>
</dbReference>
<keyword evidence="6" id="KW-0653">Protein transport</keyword>
<organism evidence="9 10">
    <name type="scientific">Ferrovibrio xuzhouensis</name>
    <dbReference type="NCBI Taxonomy" id="1576914"/>
    <lineage>
        <taxon>Bacteria</taxon>
        <taxon>Pseudomonadati</taxon>
        <taxon>Pseudomonadota</taxon>
        <taxon>Alphaproteobacteria</taxon>
        <taxon>Rhodospirillales</taxon>
        <taxon>Rhodospirillaceae</taxon>
        <taxon>Ferrovibrio</taxon>
    </lineage>
</organism>
<reference evidence="10" key="1">
    <citation type="journal article" date="2019" name="Int. J. Syst. Evol. Microbiol.">
        <title>The Global Catalogue of Microorganisms (GCM) 10K type strain sequencing project: providing services to taxonomists for standard genome sequencing and annotation.</title>
        <authorList>
            <consortium name="The Broad Institute Genomics Platform"/>
            <consortium name="The Broad Institute Genome Sequencing Center for Infectious Disease"/>
            <person name="Wu L."/>
            <person name="Ma J."/>
        </authorList>
    </citation>
    <scope>NUCLEOTIDE SEQUENCE [LARGE SCALE GENOMIC DNA]</scope>
    <source>
        <strain evidence="10">KCTC 42182</strain>
    </source>
</reference>
<protein>
    <submittedName>
        <fullName evidence="9">MotA/TolQ/ExbB proton channel family protein</fullName>
    </submittedName>
</protein>
<dbReference type="RefSeq" id="WP_379728981.1">
    <property type="nucleotide sequence ID" value="NZ_JBHRYJ010000004.1"/>
</dbReference>
<keyword evidence="3 7" id="KW-0812">Transmembrane</keyword>
<dbReference type="Pfam" id="PF01618">
    <property type="entry name" value="MotA_ExbB"/>
    <property type="match status" value="1"/>
</dbReference>
<name>A0ABV7VJ52_9PROT</name>
<evidence type="ECO:0000256" key="7">
    <source>
        <dbReference type="SAM" id="Phobius"/>
    </source>
</evidence>
<dbReference type="Proteomes" id="UP001595711">
    <property type="component" value="Unassembled WGS sequence"/>
</dbReference>
<evidence type="ECO:0000256" key="4">
    <source>
        <dbReference type="ARBA" id="ARBA00022989"/>
    </source>
</evidence>
<evidence type="ECO:0000256" key="5">
    <source>
        <dbReference type="ARBA" id="ARBA00023136"/>
    </source>
</evidence>
<comment type="subcellular location">
    <subcellularLocation>
        <location evidence="1">Cell membrane</location>
        <topology evidence="1">Multi-pass membrane protein</topology>
    </subcellularLocation>
    <subcellularLocation>
        <location evidence="6">Membrane</location>
        <topology evidence="6">Multi-pass membrane protein</topology>
    </subcellularLocation>
</comment>
<keyword evidence="6" id="KW-0813">Transport</keyword>
<evidence type="ECO:0000256" key="1">
    <source>
        <dbReference type="ARBA" id="ARBA00004651"/>
    </source>
</evidence>
<proteinExistence type="inferred from homology"/>
<keyword evidence="2" id="KW-1003">Cell membrane</keyword>
<accession>A0ABV7VJ52</accession>
<feature type="transmembrane region" description="Helical" evidence="7">
    <location>
        <begin position="179"/>
        <end position="201"/>
    </location>
</feature>
<dbReference type="PANTHER" id="PTHR30625">
    <property type="entry name" value="PROTEIN TOLQ"/>
    <property type="match status" value="1"/>
</dbReference>
<sequence length="243" mass="24974">MDQSLVPAAADAAAGGAGFSFTDMVLNADPIVQGVMALLALTSVVCWSIVFEKVVKLGRARRAARSFETAIKADLLLTGTGKVPASGLQGAILAAAAREKHDGIEAGESRSDFRGRLELAMRQAMVVQLRQLEPGLPFLATVGSAAPFVGLFGTVWGIMNSFTAIAGSNDTSLAVVAPGIAEALFATAMGLVAAIPAVVAYNKFSTDLGRIAQRTSAAIVEASRQLARSAGHPAVRSHAEAGQ</sequence>
<feature type="transmembrane region" description="Helical" evidence="7">
    <location>
        <begin position="31"/>
        <end position="51"/>
    </location>
</feature>
<keyword evidence="10" id="KW-1185">Reference proteome</keyword>
<evidence type="ECO:0000256" key="3">
    <source>
        <dbReference type="ARBA" id="ARBA00022692"/>
    </source>
</evidence>
<keyword evidence="4 7" id="KW-1133">Transmembrane helix</keyword>
<comment type="caution">
    <text evidence="9">The sequence shown here is derived from an EMBL/GenBank/DDBJ whole genome shotgun (WGS) entry which is preliminary data.</text>
</comment>
<feature type="transmembrane region" description="Helical" evidence="7">
    <location>
        <begin position="138"/>
        <end position="159"/>
    </location>
</feature>
<evidence type="ECO:0000259" key="8">
    <source>
        <dbReference type="Pfam" id="PF01618"/>
    </source>
</evidence>
<feature type="domain" description="MotA/TolQ/ExbB proton channel" evidence="8">
    <location>
        <begin position="114"/>
        <end position="214"/>
    </location>
</feature>
<keyword evidence="5 7" id="KW-0472">Membrane</keyword>
<dbReference type="InterPro" id="IPR002898">
    <property type="entry name" value="MotA_ExbB_proton_chnl"/>
</dbReference>
<evidence type="ECO:0000256" key="2">
    <source>
        <dbReference type="ARBA" id="ARBA00022475"/>
    </source>
</evidence>